<dbReference type="OrthoDB" id="10265988at2759"/>
<evidence type="ECO:0000259" key="7">
    <source>
        <dbReference type="PROSITE" id="PS51394"/>
    </source>
</evidence>
<dbReference type="GO" id="GO:0005634">
    <property type="term" value="C:nucleus"/>
    <property type="evidence" value="ECO:0007669"/>
    <property type="project" value="TreeGrafter"/>
</dbReference>
<dbReference type="Pfam" id="PF00400">
    <property type="entry name" value="WD40"/>
    <property type="match status" value="5"/>
</dbReference>
<dbReference type="GO" id="GO:0010992">
    <property type="term" value="P:ubiquitin recycling"/>
    <property type="evidence" value="ECO:0007669"/>
    <property type="project" value="TreeGrafter"/>
</dbReference>
<dbReference type="Pfam" id="PF09070">
    <property type="entry name" value="PFU"/>
    <property type="match status" value="1"/>
</dbReference>
<dbReference type="Gene3D" id="1.25.10.10">
    <property type="entry name" value="Leucine-rich Repeat Variant"/>
    <property type="match status" value="1"/>
</dbReference>
<evidence type="ECO:0000256" key="5">
    <source>
        <dbReference type="PROSITE-ProRule" id="PRU00221"/>
    </source>
</evidence>
<keyword evidence="10" id="KW-1185">Reference proteome</keyword>
<comment type="subcellular location">
    <subcellularLocation>
        <location evidence="1">Cytoplasm</location>
    </subcellularLocation>
</comment>
<dbReference type="GO" id="GO:0043130">
    <property type="term" value="F:ubiquitin binding"/>
    <property type="evidence" value="ECO:0007669"/>
    <property type="project" value="TreeGrafter"/>
</dbReference>
<feature type="domain" description="PUL" evidence="8">
    <location>
        <begin position="496"/>
        <end position="763"/>
    </location>
</feature>
<gene>
    <name evidence="9" type="ORF">GQ43DRAFT_366399</name>
</gene>
<dbReference type="GO" id="GO:0005737">
    <property type="term" value="C:cytoplasm"/>
    <property type="evidence" value="ECO:0007669"/>
    <property type="project" value="UniProtKB-SubCell"/>
</dbReference>
<dbReference type="InterPro" id="IPR015943">
    <property type="entry name" value="WD40/YVTN_repeat-like_dom_sf"/>
</dbReference>
<dbReference type="Proteomes" id="UP000799536">
    <property type="component" value="Unassembled WGS sequence"/>
</dbReference>
<organism evidence="9 10">
    <name type="scientific">Delitschia confertaspora ATCC 74209</name>
    <dbReference type="NCBI Taxonomy" id="1513339"/>
    <lineage>
        <taxon>Eukaryota</taxon>
        <taxon>Fungi</taxon>
        <taxon>Dikarya</taxon>
        <taxon>Ascomycota</taxon>
        <taxon>Pezizomycotina</taxon>
        <taxon>Dothideomycetes</taxon>
        <taxon>Pleosporomycetidae</taxon>
        <taxon>Pleosporales</taxon>
        <taxon>Delitschiaceae</taxon>
        <taxon>Delitschia</taxon>
    </lineage>
</organism>
<dbReference type="AlphaFoldDB" id="A0A9P4MUH3"/>
<dbReference type="FunFam" id="2.130.10.10:FF:000236">
    <property type="entry name" value="Polyubiquitin binding protein (Doa1/Ufd3)"/>
    <property type="match status" value="1"/>
</dbReference>
<dbReference type="InterPro" id="IPR011989">
    <property type="entry name" value="ARM-like"/>
</dbReference>
<dbReference type="SMART" id="SM00320">
    <property type="entry name" value="WD40"/>
    <property type="match status" value="7"/>
</dbReference>
<protein>
    <submittedName>
        <fullName evidence="9">PFU-domain-containing protein</fullName>
    </submittedName>
</protein>
<dbReference type="InterPro" id="IPR015155">
    <property type="entry name" value="PFU"/>
</dbReference>
<dbReference type="InterPro" id="IPR038122">
    <property type="entry name" value="PFU_sf"/>
</dbReference>
<proteinExistence type="predicted"/>
<dbReference type="Gene3D" id="3.10.20.870">
    <property type="entry name" value="PFU (PLAA family ubiquitin binding), C-terminal domain"/>
    <property type="match status" value="1"/>
</dbReference>
<dbReference type="InterPro" id="IPR001680">
    <property type="entry name" value="WD40_rpt"/>
</dbReference>
<dbReference type="PROSITE" id="PS50294">
    <property type="entry name" value="WD_REPEATS_REGION"/>
    <property type="match status" value="3"/>
</dbReference>
<sequence length="765" mass="83426">MGDYKLSASLPGHEDDVRSVAFPHPSFAISASRDATVRLWKLRSENPPTFDYEITTHGTAFVNSLAYVPPSSEYPEGLIVSGGHDSIIDVRQPSKKPDDNADALLLGHGHNVCALDVSEDGKYIFSGSWDQDARIWQVGKWESSTVLPGHTGSVWAVLSFDNKTIITGCADKAIRVFQINGKLVRTIQTDAVVRALCRLGPNHASGAHFASAGNDAVITLWTIDGHRVSQLHGHESFIYSLASLPDGRLFSAGEDRTARIWSHQQCLQTITHPAISVWSVAVCPQNGDIITGASDRIVRIFSSAPGRQADPAVIEAFNDSVKSSSIPQQAIGNINKEKLPGPDFLTQKSGTKEGQVQMISETNGNVSAYQWSTAANQWVNVGTVVDAAGSSGRKVTHEGKDYDYVFDVDIEDGKPPLKLPYNLSQNPYEVAQKFCADNKLPITYLDQVTNFIVQNTQGATIGQSTSQGGDPWGTDARYRPGDDQQVTPQEPSPRPKLLPQKAYLDIVTANHKIIFKKLQEFNQKLIDDGCKDIALNPSSMESLEETISLMEKGASKDIDPVGIDVILQIATAWPEDKRLPGLDLLRLLTASSEPATYLSEPPQTITKALPESGVFEASSPVNNTMMAVRSFSNLFRTEPGRALADKEFDAVQPLIKPFITSTNRNLIIALTTLYINYAVLLSSSPNADRALTLLDDLSRIIETATDSEALYRALVAAGTILCLGEEYCEAGRDVFDLGGAVTKAEQRVKEPRIKNVVKEIRELLQ</sequence>
<comment type="caution">
    <text evidence="9">The sequence shown here is derived from an EMBL/GenBank/DDBJ whole genome shotgun (WGS) entry which is preliminary data.</text>
</comment>
<dbReference type="PANTHER" id="PTHR19849:SF0">
    <property type="entry name" value="PHOSPHOLIPASE A-2-ACTIVATING PROTEIN"/>
    <property type="match status" value="1"/>
</dbReference>
<evidence type="ECO:0000313" key="10">
    <source>
        <dbReference type="Proteomes" id="UP000799536"/>
    </source>
</evidence>
<feature type="repeat" description="WD" evidence="5">
    <location>
        <begin position="105"/>
        <end position="138"/>
    </location>
</feature>
<evidence type="ECO:0000256" key="1">
    <source>
        <dbReference type="ARBA" id="ARBA00004496"/>
    </source>
</evidence>
<dbReference type="Pfam" id="PF08324">
    <property type="entry name" value="PUL"/>
    <property type="match status" value="1"/>
</dbReference>
<dbReference type="PANTHER" id="PTHR19849">
    <property type="entry name" value="PHOSPHOLIPASE A-2-ACTIVATING PROTEIN"/>
    <property type="match status" value="1"/>
</dbReference>
<feature type="domain" description="PFU" evidence="7">
    <location>
        <begin position="370"/>
        <end position="466"/>
    </location>
</feature>
<keyword evidence="2" id="KW-0963">Cytoplasm</keyword>
<reference evidence="9" key="1">
    <citation type="journal article" date="2020" name="Stud. Mycol.">
        <title>101 Dothideomycetes genomes: a test case for predicting lifestyles and emergence of pathogens.</title>
        <authorList>
            <person name="Haridas S."/>
            <person name="Albert R."/>
            <person name="Binder M."/>
            <person name="Bloem J."/>
            <person name="Labutti K."/>
            <person name="Salamov A."/>
            <person name="Andreopoulos B."/>
            <person name="Baker S."/>
            <person name="Barry K."/>
            <person name="Bills G."/>
            <person name="Bluhm B."/>
            <person name="Cannon C."/>
            <person name="Castanera R."/>
            <person name="Culley D."/>
            <person name="Daum C."/>
            <person name="Ezra D."/>
            <person name="Gonzalez J."/>
            <person name="Henrissat B."/>
            <person name="Kuo A."/>
            <person name="Liang C."/>
            <person name="Lipzen A."/>
            <person name="Lutzoni F."/>
            <person name="Magnuson J."/>
            <person name="Mondo S."/>
            <person name="Nolan M."/>
            <person name="Ohm R."/>
            <person name="Pangilinan J."/>
            <person name="Park H.-J."/>
            <person name="Ramirez L."/>
            <person name="Alfaro M."/>
            <person name="Sun H."/>
            <person name="Tritt A."/>
            <person name="Yoshinaga Y."/>
            <person name="Zwiers L.-H."/>
            <person name="Turgeon B."/>
            <person name="Goodwin S."/>
            <person name="Spatafora J."/>
            <person name="Crous P."/>
            <person name="Grigoriev I."/>
        </authorList>
    </citation>
    <scope>NUCLEOTIDE SEQUENCE</scope>
    <source>
        <strain evidence="9">ATCC 74209</strain>
    </source>
</reference>
<evidence type="ECO:0000256" key="4">
    <source>
        <dbReference type="ARBA" id="ARBA00022737"/>
    </source>
</evidence>
<dbReference type="CDD" id="cd00200">
    <property type="entry name" value="WD40"/>
    <property type="match status" value="1"/>
</dbReference>
<dbReference type="InterPro" id="IPR036322">
    <property type="entry name" value="WD40_repeat_dom_sf"/>
</dbReference>
<name>A0A9P4MUH3_9PLEO</name>
<evidence type="ECO:0000256" key="3">
    <source>
        <dbReference type="ARBA" id="ARBA00022574"/>
    </source>
</evidence>
<keyword evidence="3 5" id="KW-0853">WD repeat</keyword>
<dbReference type="Gene3D" id="2.130.10.10">
    <property type="entry name" value="YVTN repeat-like/Quinoprotein amine dehydrogenase"/>
    <property type="match status" value="1"/>
</dbReference>
<dbReference type="PROSITE" id="PS51394">
    <property type="entry name" value="PFU"/>
    <property type="match status" value="1"/>
</dbReference>
<feature type="region of interest" description="Disordered" evidence="6">
    <location>
        <begin position="460"/>
        <end position="495"/>
    </location>
</feature>
<dbReference type="PROSITE" id="PS51396">
    <property type="entry name" value="PUL"/>
    <property type="match status" value="1"/>
</dbReference>
<evidence type="ECO:0000256" key="2">
    <source>
        <dbReference type="ARBA" id="ARBA00022490"/>
    </source>
</evidence>
<evidence type="ECO:0000259" key="8">
    <source>
        <dbReference type="PROSITE" id="PS51396"/>
    </source>
</evidence>
<feature type="repeat" description="WD" evidence="5">
    <location>
        <begin position="10"/>
        <end position="50"/>
    </location>
</feature>
<dbReference type="GO" id="GO:0043161">
    <property type="term" value="P:proteasome-mediated ubiquitin-dependent protein catabolic process"/>
    <property type="evidence" value="ECO:0007669"/>
    <property type="project" value="TreeGrafter"/>
</dbReference>
<evidence type="ECO:0000313" key="9">
    <source>
        <dbReference type="EMBL" id="KAF2203661.1"/>
    </source>
</evidence>
<accession>A0A9P4MUH3</accession>
<dbReference type="PROSITE" id="PS50082">
    <property type="entry name" value="WD_REPEATS_2"/>
    <property type="match status" value="3"/>
</dbReference>
<feature type="repeat" description="WD" evidence="5">
    <location>
        <begin position="231"/>
        <end position="262"/>
    </location>
</feature>
<dbReference type="SUPFAM" id="SSF50978">
    <property type="entry name" value="WD40 repeat-like"/>
    <property type="match status" value="1"/>
</dbReference>
<evidence type="ECO:0000256" key="6">
    <source>
        <dbReference type="SAM" id="MobiDB-lite"/>
    </source>
</evidence>
<dbReference type="EMBL" id="ML993897">
    <property type="protein sequence ID" value="KAF2203661.1"/>
    <property type="molecule type" value="Genomic_DNA"/>
</dbReference>
<keyword evidence="4" id="KW-0677">Repeat</keyword>
<dbReference type="InterPro" id="IPR013535">
    <property type="entry name" value="PUL_dom"/>
</dbReference>